<dbReference type="InterPro" id="IPR038425">
    <property type="entry name" value="GAT_sf"/>
</dbReference>
<organism evidence="9 10">
    <name type="scientific">Zostera marina</name>
    <name type="common">Eelgrass</name>
    <dbReference type="NCBI Taxonomy" id="29655"/>
    <lineage>
        <taxon>Eukaryota</taxon>
        <taxon>Viridiplantae</taxon>
        <taxon>Streptophyta</taxon>
        <taxon>Embryophyta</taxon>
        <taxon>Tracheophyta</taxon>
        <taxon>Spermatophyta</taxon>
        <taxon>Magnoliopsida</taxon>
        <taxon>Liliopsida</taxon>
        <taxon>Zosteraceae</taxon>
        <taxon>Zostera</taxon>
    </lineage>
</organism>
<dbReference type="CDD" id="cd03561">
    <property type="entry name" value="VHS"/>
    <property type="match status" value="1"/>
</dbReference>
<evidence type="ECO:0000256" key="4">
    <source>
        <dbReference type="ARBA" id="ARBA00022927"/>
    </source>
</evidence>
<keyword evidence="4" id="KW-0653">Protein transport</keyword>
<dbReference type="PROSITE" id="PS50179">
    <property type="entry name" value="VHS"/>
    <property type="match status" value="1"/>
</dbReference>
<evidence type="ECO:0008006" key="11">
    <source>
        <dbReference type="Google" id="ProtNLM"/>
    </source>
</evidence>
<dbReference type="PANTHER" id="PTHR45898:SF14">
    <property type="entry name" value="TOM1-LIKE PROTEIN 4"/>
    <property type="match status" value="1"/>
</dbReference>
<evidence type="ECO:0000256" key="5">
    <source>
        <dbReference type="ARBA" id="ARBA00023136"/>
    </source>
</evidence>
<feature type="domain" description="VHS" evidence="7">
    <location>
        <begin position="13"/>
        <end position="146"/>
    </location>
</feature>
<dbReference type="OrthoDB" id="2018246at2759"/>
<feature type="domain" description="GAT" evidence="8">
    <location>
        <begin position="144"/>
        <end position="270"/>
    </location>
</feature>
<feature type="region of interest" description="Disordered" evidence="6">
    <location>
        <begin position="471"/>
        <end position="555"/>
    </location>
</feature>
<evidence type="ECO:0000313" key="9">
    <source>
        <dbReference type="EMBL" id="KMZ72611.1"/>
    </source>
</evidence>
<feature type="compositionally biased region" description="Polar residues" evidence="6">
    <location>
        <begin position="368"/>
        <end position="379"/>
    </location>
</feature>
<dbReference type="Gene3D" id="1.25.40.90">
    <property type="match status" value="1"/>
</dbReference>
<feature type="compositionally biased region" description="Polar residues" evidence="6">
    <location>
        <begin position="431"/>
        <end position="449"/>
    </location>
</feature>
<proteinExistence type="inferred from homology"/>
<dbReference type="AlphaFoldDB" id="A0A0K9PUG1"/>
<dbReference type="InterPro" id="IPR044836">
    <property type="entry name" value="TOL_plant"/>
</dbReference>
<dbReference type="InterPro" id="IPR008942">
    <property type="entry name" value="ENTH_VHS"/>
</dbReference>
<dbReference type="PROSITE" id="PS50909">
    <property type="entry name" value="GAT"/>
    <property type="match status" value="1"/>
</dbReference>
<feature type="compositionally biased region" description="Basic and acidic residues" evidence="6">
    <location>
        <begin position="344"/>
        <end position="353"/>
    </location>
</feature>
<comment type="similarity">
    <text evidence="2">Belongs to the TOM1 family.</text>
</comment>
<keyword evidence="3" id="KW-0813">Transport</keyword>
<feature type="compositionally biased region" description="Basic and acidic residues" evidence="6">
    <location>
        <begin position="418"/>
        <end position="428"/>
    </location>
</feature>
<dbReference type="PANTHER" id="PTHR45898">
    <property type="entry name" value="TOM1-LIKE PROTEIN"/>
    <property type="match status" value="1"/>
</dbReference>
<feature type="compositionally biased region" description="Polar residues" evidence="6">
    <location>
        <begin position="392"/>
        <end position="408"/>
    </location>
</feature>
<dbReference type="GO" id="GO:0043328">
    <property type="term" value="P:protein transport to vacuole involved in ubiquitin-dependent protein catabolic process via the multivesicular body sorting pathway"/>
    <property type="evidence" value="ECO:0007669"/>
    <property type="project" value="InterPro"/>
</dbReference>
<feature type="compositionally biased region" description="Basic and acidic residues" evidence="6">
    <location>
        <begin position="535"/>
        <end position="545"/>
    </location>
</feature>
<dbReference type="EMBL" id="LFYR01000624">
    <property type="protein sequence ID" value="KMZ72611.1"/>
    <property type="molecule type" value="Genomic_DNA"/>
</dbReference>
<evidence type="ECO:0000256" key="6">
    <source>
        <dbReference type="SAM" id="MobiDB-lite"/>
    </source>
</evidence>
<dbReference type="GO" id="GO:0005737">
    <property type="term" value="C:cytoplasm"/>
    <property type="evidence" value="ECO:0007669"/>
    <property type="project" value="UniProtKB-ARBA"/>
</dbReference>
<dbReference type="SUPFAM" id="SSF89009">
    <property type="entry name" value="GAT-like domain"/>
    <property type="match status" value="1"/>
</dbReference>
<feature type="compositionally biased region" description="Basic and acidic residues" evidence="6">
    <location>
        <begin position="471"/>
        <end position="485"/>
    </location>
</feature>
<dbReference type="InterPro" id="IPR002014">
    <property type="entry name" value="VHS_dom"/>
</dbReference>
<evidence type="ECO:0000313" key="10">
    <source>
        <dbReference type="Proteomes" id="UP000036987"/>
    </source>
</evidence>
<protein>
    <recommendedName>
        <fullName evidence="11">VHS domain-containing protein</fullName>
    </recommendedName>
</protein>
<evidence type="ECO:0000259" key="7">
    <source>
        <dbReference type="PROSITE" id="PS50179"/>
    </source>
</evidence>
<comment type="subcellular location">
    <subcellularLocation>
        <location evidence="1">Membrane</location>
        <topology evidence="1">Peripheral membrane protein</topology>
    </subcellularLocation>
</comment>
<sequence length="580" mass="65775">MASVTAVDCVTRATDGSLSGPDLVLNFELCDIVNMDQSFEHKQVKDVMELLKKRLGCKTPTIQHLVLDVLDTLSKNCGENVLLQIIKCDILHEMVIVMKKKLDLSVKEKILSLIEIWKDVFAEFSGKYPKFFAGLKQIQFAGVEHSHHAKTDELLCTQTCSIVPRENFTYRNTSIEDPIQDDISDISFADIKNARGIAHMLMEMLHALDPYNSQEVKQEVIAELVDQCHLYQKRVSFLVSNTRKEDHLSQGLILNDELQRVLQKYDDIVKGKFSSGVQMETLAPLAFLNQEDDELEDYSMQLCRNSRYPARQRISSSILKIKEVQNTSAISSKMSNSGAGNASYRKDDVDRTSLSDAYDNSRPPPVMSHSSRNSSTQKLVFQKHNTEKSEPSSKYSQNPQFSNQQQRTVFEDGSASHGESRWKSEKRIPLHSNSNEHGSLSHSQPQEAHLQQNHIDLTDKFQNQTTHLDKAVPHPEKYYPIHEDASSSSTWNARKSESRQHRSLSVSSARYSEPIVKPKKTVIHKSKTTTSRQQPEYHSDSEDIPPKSASSGKNNFFKEIFKKSKKSIASKSGSSRTKQR</sequence>
<dbReference type="Proteomes" id="UP000036987">
    <property type="component" value="Unassembled WGS sequence"/>
</dbReference>
<feature type="compositionally biased region" description="Basic residues" evidence="6">
    <location>
        <begin position="517"/>
        <end position="527"/>
    </location>
</feature>
<evidence type="ECO:0000256" key="2">
    <source>
        <dbReference type="ARBA" id="ARBA00007708"/>
    </source>
</evidence>
<comment type="caution">
    <text evidence="9">The sequence shown here is derived from an EMBL/GenBank/DDBJ whole genome shotgun (WGS) entry which is preliminary data.</text>
</comment>
<feature type="region of interest" description="Disordered" evidence="6">
    <location>
        <begin position="331"/>
        <end position="449"/>
    </location>
</feature>
<dbReference type="Gene3D" id="1.20.58.160">
    <property type="match status" value="1"/>
</dbReference>
<evidence type="ECO:0000256" key="3">
    <source>
        <dbReference type="ARBA" id="ARBA00022448"/>
    </source>
</evidence>
<dbReference type="SUPFAM" id="SSF48464">
    <property type="entry name" value="ENTH/VHS domain"/>
    <property type="match status" value="1"/>
</dbReference>
<dbReference type="Pfam" id="PF03127">
    <property type="entry name" value="GAT"/>
    <property type="match status" value="1"/>
</dbReference>
<keyword evidence="10" id="KW-1185">Reference proteome</keyword>
<dbReference type="GO" id="GO:0043130">
    <property type="term" value="F:ubiquitin binding"/>
    <property type="evidence" value="ECO:0007669"/>
    <property type="project" value="InterPro"/>
</dbReference>
<reference evidence="10" key="1">
    <citation type="journal article" date="2016" name="Nature">
        <title>The genome of the seagrass Zostera marina reveals angiosperm adaptation to the sea.</title>
        <authorList>
            <person name="Olsen J.L."/>
            <person name="Rouze P."/>
            <person name="Verhelst B."/>
            <person name="Lin Y.-C."/>
            <person name="Bayer T."/>
            <person name="Collen J."/>
            <person name="Dattolo E."/>
            <person name="De Paoli E."/>
            <person name="Dittami S."/>
            <person name="Maumus F."/>
            <person name="Michel G."/>
            <person name="Kersting A."/>
            <person name="Lauritano C."/>
            <person name="Lohaus R."/>
            <person name="Toepel M."/>
            <person name="Tonon T."/>
            <person name="Vanneste K."/>
            <person name="Amirebrahimi M."/>
            <person name="Brakel J."/>
            <person name="Bostroem C."/>
            <person name="Chovatia M."/>
            <person name="Grimwood J."/>
            <person name="Jenkins J.W."/>
            <person name="Jueterbock A."/>
            <person name="Mraz A."/>
            <person name="Stam W.T."/>
            <person name="Tice H."/>
            <person name="Bornberg-Bauer E."/>
            <person name="Green P.J."/>
            <person name="Pearson G.A."/>
            <person name="Procaccini G."/>
            <person name="Duarte C.M."/>
            <person name="Schmutz J."/>
            <person name="Reusch T.B.H."/>
            <person name="Van de Peer Y."/>
        </authorList>
    </citation>
    <scope>NUCLEOTIDE SEQUENCE [LARGE SCALE GENOMIC DNA]</scope>
    <source>
        <strain evidence="10">cv. Finnish</strain>
    </source>
</reference>
<evidence type="ECO:0000256" key="1">
    <source>
        <dbReference type="ARBA" id="ARBA00004170"/>
    </source>
</evidence>
<name>A0A0K9PUG1_ZOSMR</name>
<gene>
    <name evidence="9" type="ORF">ZOSMA_161G00640</name>
</gene>
<evidence type="ECO:0000259" key="8">
    <source>
        <dbReference type="PROSITE" id="PS50909"/>
    </source>
</evidence>
<dbReference type="GO" id="GO:0035091">
    <property type="term" value="F:phosphatidylinositol binding"/>
    <property type="evidence" value="ECO:0007669"/>
    <property type="project" value="InterPro"/>
</dbReference>
<dbReference type="SMART" id="SM00288">
    <property type="entry name" value="VHS"/>
    <property type="match status" value="1"/>
</dbReference>
<feature type="compositionally biased region" description="Polar residues" evidence="6">
    <location>
        <begin position="331"/>
        <end position="340"/>
    </location>
</feature>
<accession>A0A0K9PUG1</accession>
<dbReference type="InterPro" id="IPR004152">
    <property type="entry name" value="GAT_dom"/>
</dbReference>
<keyword evidence="5" id="KW-0472">Membrane</keyword>
<dbReference type="GO" id="GO:0016020">
    <property type="term" value="C:membrane"/>
    <property type="evidence" value="ECO:0007669"/>
    <property type="project" value="UniProtKB-SubCell"/>
</dbReference>
<dbReference type="Pfam" id="PF00790">
    <property type="entry name" value="VHS"/>
    <property type="match status" value="1"/>
</dbReference>